<evidence type="ECO:0000259" key="8">
    <source>
        <dbReference type="PROSITE" id="PS51194"/>
    </source>
</evidence>
<dbReference type="Proteomes" id="UP001211907">
    <property type="component" value="Unassembled WGS sequence"/>
</dbReference>
<organism evidence="9 10">
    <name type="scientific">Physocladia obscura</name>
    <dbReference type="NCBI Taxonomy" id="109957"/>
    <lineage>
        <taxon>Eukaryota</taxon>
        <taxon>Fungi</taxon>
        <taxon>Fungi incertae sedis</taxon>
        <taxon>Chytridiomycota</taxon>
        <taxon>Chytridiomycota incertae sedis</taxon>
        <taxon>Chytridiomycetes</taxon>
        <taxon>Chytridiales</taxon>
        <taxon>Chytriomycetaceae</taxon>
        <taxon>Physocladia</taxon>
    </lineage>
</organism>
<evidence type="ECO:0000313" key="9">
    <source>
        <dbReference type="EMBL" id="KAJ3125072.1"/>
    </source>
</evidence>
<dbReference type="Gene3D" id="3.40.50.300">
    <property type="entry name" value="P-loop containing nucleotide triphosphate hydrolases"/>
    <property type="match status" value="2"/>
</dbReference>
<comment type="domain">
    <text evidence="5">The Q motif is unique to and characteristic of the DEAD box family of RNA helicases and controls ATP binding and hydrolysis.</text>
</comment>
<dbReference type="GO" id="GO:0003723">
    <property type="term" value="F:RNA binding"/>
    <property type="evidence" value="ECO:0007669"/>
    <property type="project" value="UniProtKB-UniRule"/>
</dbReference>
<keyword evidence="4 5" id="KW-0694">RNA-binding</keyword>
<evidence type="ECO:0000313" key="10">
    <source>
        <dbReference type="Proteomes" id="UP001211907"/>
    </source>
</evidence>
<evidence type="ECO:0000256" key="3">
    <source>
        <dbReference type="ARBA" id="ARBA00022840"/>
    </source>
</evidence>
<dbReference type="EC" id="3.6.4.13" evidence="5"/>
<keyword evidence="10" id="KW-1185">Reference proteome</keyword>
<dbReference type="GO" id="GO:0016787">
    <property type="term" value="F:hydrolase activity"/>
    <property type="evidence" value="ECO:0007669"/>
    <property type="project" value="UniProtKB-KW"/>
</dbReference>
<keyword evidence="6" id="KW-0175">Coiled coil</keyword>
<sequence length="1053" mass="117418">MLRLSTGEVEKLKQDADKERRIRRLQEVRDRAKDIARKKRDEYQHNANTEWSLAIQTAKQEWEESKDIAVERIIEIVDSKMHLFGLAHAQADCLREEAEDETNKLRKILEKTQQIEFLRGNQALNEMRNKAKQHEADSAKHIQTLAEIRKAETLRAKYLAEHYRQIQETYAKDMTPISQPLHRIIIEREFRSRKPGRIMYDSTQHHQNFAVIRLEPDAKIVGKDSNAAERAPLAALAAVQRLKQKEERDKLAKVKAEARYHTAVTAKTMDTKKDDLCKELEILRLEDRQRKYRNAGGGPPGLASRRTGFIDLDSAGKKEEFTRRFGIELILSFYIGDEPAFSLENTKKREFLRREYGIDRIENESMSDSIEFSHLQTLLPLFVQQAKIATRRLSTTANITLADHETVSDATVRNRINAMSQFNSVGAGTSSGTTGITFESIGASARVALNLRNRFGIETATSMQSALLPAILSHRDVVLKNETGTGKSLGILVALLSKKAPTVFAQNENTKNSLAESADPKKLRYLANIIVAPTPELATQFYSWALELLHGIAPADMHKHVQLLLPFKNTFESANALLASQTPTLLIGTPRRLFDVIVTDKIADISRLQTLALDEADALARIASRFSQNKEKFNKLVHPLHSEMFVAHILQHRRPESVGGILGKNDDTNKKTPFHKSLVQSINSAQSSHLSILSARARVTPSKLISSNPSAIIDAATARRLQVLLCSATMNNPVRRELERARGWIVDPILLDIKGTHSAPVTIAHTCLVMERQGDSVRNMLSKNAQDHLHEQEQEKRVAVAANATKAAELNVENANAKLALAKTSEEKSIAEVAVAAAIKAAEKAADKQTVPIVLDPVWIEKMKHPALEDDDLRILALVSKLFRADKATRAILFLNGNISCLRVVEKLKIMGINAARINEDVDYQASLSRIAPTIDLSDANINPDGQLASGTPAYQSKSFFDSVQTGGKKLEMMVISEHNGRGLDLPDVSHVFMVGPPSSPASFLHMSGRVGRFGKPGKSILILGGERYERKMVEVYNLLGITPVEWSGIEKL</sequence>
<comment type="function">
    <text evidence="5">RNA helicase.</text>
</comment>
<dbReference type="SMART" id="SM00490">
    <property type="entry name" value="HELICc"/>
    <property type="match status" value="1"/>
</dbReference>
<proteinExistence type="inferred from homology"/>
<dbReference type="SUPFAM" id="SSF52540">
    <property type="entry name" value="P-loop containing nucleoside triphosphate hydrolases"/>
    <property type="match status" value="1"/>
</dbReference>
<dbReference type="Pfam" id="PF00271">
    <property type="entry name" value="Helicase_C"/>
    <property type="match status" value="1"/>
</dbReference>
<name>A0AAD5T1T7_9FUNG</name>
<protein>
    <recommendedName>
        <fullName evidence="5">ATP-dependent RNA helicase</fullName>
        <ecNumber evidence="5">3.6.4.13</ecNumber>
    </recommendedName>
</protein>
<dbReference type="GO" id="GO:0005524">
    <property type="term" value="F:ATP binding"/>
    <property type="evidence" value="ECO:0007669"/>
    <property type="project" value="UniProtKB-UniRule"/>
</dbReference>
<keyword evidence="1 5" id="KW-0547">Nucleotide-binding</keyword>
<dbReference type="SMART" id="SM00487">
    <property type="entry name" value="DEXDc"/>
    <property type="match status" value="1"/>
</dbReference>
<dbReference type="PROSITE" id="PS51192">
    <property type="entry name" value="HELICASE_ATP_BIND_1"/>
    <property type="match status" value="1"/>
</dbReference>
<dbReference type="InterPro" id="IPR014001">
    <property type="entry name" value="Helicase_ATP-bd"/>
</dbReference>
<comment type="similarity">
    <text evidence="5">Belongs to the DEAD box helicase family.</text>
</comment>
<dbReference type="InterPro" id="IPR001650">
    <property type="entry name" value="Helicase_C-like"/>
</dbReference>
<evidence type="ECO:0000259" key="7">
    <source>
        <dbReference type="PROSITE" id="PS51192"/>
    </source>
</evidence>
<dbReference type="EMBL" id="JADGJH010000632">
    <property type="protein sequence ID" value="KAJ3125072.1"/>
    <property type="molecule type" value="Genomic_DNA"/>
</dbReference>
<evidence type="ECO:0000256" key="4">
    <source>
        <dbReference type="ARBA" id="ARBA00022884"/>
    </source>
</evidence>
<dbReference type="Pfam" id="PF00270">
    <property type="entry name" value="DEAD"/>
    <property type="match status" value="1"/>
</dbReference>
<keyword evidence="3 5" id="KW-0067">ATP-binding</keyword>
<feature type="coiled-coil region" evidence="6">
    <location>
        <begin position="91"/>
        <end position="144"/>
    </location>
</feature>
<evidence type="ECO:0000256" key="5">
    <source>
        <dbReference type="RuleBase" id="RU365068"/>
    </source>
</evidence>
<keyword evidence="2 5" id="KW-0378">Hydrolase</keyword>
<comment type="catalytic activity">
    <reaction evidence="5">
        <text>ATP + H2O = ADP + phosphate + H(+)</text>
        <dbReference type="Rhea" id="RHEA:13065"/>
        <dbReference type="ChEBI" id="CHEBI:15377"/>
        <dbReference type="ChEBI" id="CHEBI:15378"/>
        <dbReference type="ChEBI" id="CHEBI:30616"/>
        <dbReference type="ChEBI" id="CHEBI:43474"/>
        <dbReference type="ChEBI" id="CHEBI:456216"/>
        <dbReference type="EC" id="3.6.4.13"/>
    </reaction>
</comment>
<reference evidence="9" key="1">
    <citation type="submission" date="2020-05" db="EMBL/GenBank/DDBJ databases">
        <title>Phylogenomic resolution of chytrid fungi.</title>
        <authorList>
            <person name="Stajich J.E."/>
            <person name="Amses K."/>
            <person name="Simmons R."/>
            <person name="Seto K."/>
            <person name="Myers J."/>
            <person name="Bonds A."/>
            <person name="Quandt C.A."/>
            <person name="Barry K."/>
            <person name="Liu P."/>
            <person name="Grigoriev I."/>
            <person name="Longcore J.E."/>
            <person name="James T.Y."/>
        </authorList>
    </citation>
    <scope>NUCLEOTIDE SEQUENCE</scope>
    <source>
        <strain evidence="9">JEL0513</strain>
    </source>
</reference>
<dbReference type="AlphaFoldDB" id="A0AAD5T1T7"/>
<dbReference type="PROSITE" id="PS51194">
    <property type="entry name" value="HELICASE_CTER"/>
    <property type="match status" value="1"/>
</dbReference>
<dbReference type="InterPro" id="IPR027417">
    <property type="entry name" value="P-loop_NTPase"/>
</dbReference>
<dbReference type="InterPro" id="IPR011545">
    <property type="entry name" value="DEAD/DEAH_box_helicase_dom"/>
</dbReference>
<dbReference type="PANTHER" id="PTHR24031">
    <property type="entry name" value="RNA HELICASE"/>
    <property type="match status" value="1"/>
</dbReference>
<feature type="domain" description="Helicase C-terminal" evidence="8">
    <location>
        <begin position="874"/>
        <end position="1053"/>
    </location>
</feature>
<feature type="domain" description="Helicase ATP-binding" evidence="7">
    <location>
        <begin position="468"/>
        <end position="748"/>
    </location>
</feature>
<evidence type="ECO:0000256" key="6">
    <source>
        <dbReference type="SAM" id="Coils"/>
    </source>
</evidence>
<evidence type="ECO:0000256" key="2">
    <source>
        <dbReference type="ARBA" id="ARBA00022801"/>
    </source>
</evidence>
<evidence type="ECO:0000256" key="1">
    <source>
        <dbReference type="ARBA" id="ARBA00022741"/>
    </source>
</evidence>
<comment type="caution">
    <text evidence="9">The sequence shown here is derived from an EMBL/GenBank/DDBJ whole genome shotgun (WGS) entry which is preliminary data.</text>
</comment>
<gene>
    <name evidence="9" type="ORF">HK100_011004</name>
</gene>
<dbReference type="GO" id="GO:0003724">
    <property type="term" value="F:RNA helicase activity"/>
    <property type="evidence" value="ECO:0007669"/>
    <property type="project" value="UniProtKB-EC"/>
</dbReference>
<keyword evidence="5" id="KW-0347">Helicase</keyword>
<accession>A0AAD5T1T7</accession>